<feature type="transmembrane region" description="Helical" evidence="1">
    <location>
        <begin position="26"/>
        <end position="52"/>
    </location>
</feature>
<sequence>MLKETTLEDYYELRTISNNRLHAGRIAIFFQGALGLSVIPSVIFAIALHVGIWEMTPVWQFIMTASFTLNAIQLIATVLFQFDKIIYRFQKLQSILLCMVSIKVTLDFYLVYFFMCVDMKIPEYMTILGICLMLGGFAVLVISTLRAIRRVKQGEFRQGGRKLFNFQSDEGGGRLSKQTKYISYISIGIFLLLTCYSSYSQENPELFEEWFGSHFAALNPVPILIMVTIIHYGIYMVWPEFLLLTYCKFRFEAFHDKMYSTDSAPKRKKERRKTKGFMGWFKNPIAVILCWTGWSKQWRAPFWAVLVTWAQAYTVIFVLLSILFLLTGDWEYKLVSIAGIFSSLLLIGLILVLGVLKLIHKIILKLFRRSFVK</sequence>
<keyword evidence="1" id="KW-1133">Transmembrane helix</keyword>
<accession>A0A3D9HR63</accession>
<evidence type="ECO:0000313" key="3">
    <source>
        <dbReference type="Proteomes" id="UP000256869"/>
    </source>
</evidence>
<organism evidence="2 3">
    <name type="scientific">Cohnella lupini</name>
    <dbReference type="NCBI Taxonomy" id="1294267"/>
    <lineage>
        <taxon>Bacteria</taxon>
        <taxon>Bacillati</taxon>
        <taxon>Bacillota</taxon>
        <taxon>Bacilli</taxon>
        <taxon>Bacillales</taxon>
        <taxon>Paenibacillaceae</taxon>
        <taxon>Cohnella</taxon>
    </lineage>
</organism>
<name>A0A3D9HR63_9BACL</name>
<feature type="transmembrane region" description="Helical" evidence="1">
    <location>
        <begin position="219"/>
        <end position="238"/>
    </location>
</feature>
<feature type="transmembrane region" description="Helical" evidence="1">
    <location>
        <begin position="300"/>
        <end position="327"/>
    </location>
</feature>
<dbReference type="RefSeq" id="WP_115995813.1">
    <property type="nucleotide sequence ID" value="NZ_QRDY01000036.1"/>
</dbReference>
<comment type="caution">
    <text evidence="2">The sequence shown here is derived from an EMBL/GenBank/DDBJ whole genome shotgun (WGS) entry which is preliminary data.</text>
</comment>
<feature type="transmembrane region" description="Helical" evidence="1">
    <location>
        <begin position="334"/>
        <end position="359"/>
    </location>
</feature>
<proteinExistence type="predicted"/>
<keyword evidence="1" id="KW-0812">Transmembrane</keyword>
<feature type="transmembrane region" description="Helical" evidence="1">
    <location>
        <begin position="181"/>
        <end position="199"/>
    </location>
</feature>
<keyword evidence="3" id="KW-1185">Reference proteome</keyword>
<feature type="transmembrane region" description="Helical" evidence="1">
    <location>
        <begin position="276"/>
        <end position="294"/>
    </location>
</feature>
<dbReference type="AlphaFoldDB" id="A0A3D9HR63"/>
<protein>
    <submittedName>
        <fullName evidence="2">Uncharacterized protein</fullName>
    </submittedName>
</protein>
<evidence type="ECO:0000256" key="1">
    <source>
        <dbReference type="SAM" id="Phobius"/>
    </source>
</evidence>
<feature type="transmembrane region" description="Helical" evidence="1">
    <location>
        <begin position="94"/>
        <end position="115"/>
    </location>
</feature>
<dbReference type="Proteomes" id="UP000256869">
    <property type="component" value="Unassembled WGS sequence"/>
</dbReference>
<evidence type="ECO:0000313" key="2">
    <source>
        <dbReference type="EMBL" id="RED51885.1"/>
    </source>
</evidence>
<keyword evidence="1" id="KW-0472">Membrane</keyword>
<feature type="transmembrane region" description="Helical" evidence="1">
    <location>
        <begin position="58"/>
        <end position="82"/>
    </location>
</feature>
<gene>
    <name evidence="2" type="ORF">DFP95_13611</name>
</gene>
<reference evidence="2 3" key="1">
    <citation type="submission" date="2018-07" db="EMBL/GenBank/DDBJ databases">
        <title>Genomic Encyclopedia of Type Strains, Phase III (KMG-III): the genomes of soil and plant-associated and newly described type strains.</title>
        <authorList>
            <person name="Whitman W."/>
        </authorList>
    </citation>
    <scope>NUCLEOTIDE SEQUENCE [LARGE SCALE GENOMIC DNA]</scope>
    <source>
        <strain evidence="2 3">CECT 8236</strain>
    </source>
</reference>
<dbReference type="EMBL" id="QRDY01000036">
    <property type="protein sequence ID" value="RED51885.1"/>
    <property type="molecule type" value="Genomic_DNA"/>
</dbReference>
<feature type="transmembrane region" description="Helical" evidence="1">
    <location>
        <begin position="127"/>
        <end position="148"/>
    </location>
</feature>
<dbReference type="OrthoDB" id="2678099at2"/>